<feature type="domain" description="HTH tetR-type" evidence="5">
    <location>
        <begin position="12"/>
        <end position="72"/>
    </location>
</feature>
<gene>
    <name evidence="6" type="ORF">ACFPZ3_27915</name>
</gene>
<evidence type="ECO:0000256" key="2">
    <source>
        <dbReference type="ARBA" id="ARBA00023125"/>
    </source>
</evidence>
<dbReference type="RefSeq" id="WP_379517206.1">
    <property type="nucleotide sequence ID" value="NZ_JBHSPA010000031.1"/>
</dbReference>
<dbReference type="PANTHER" id="PTHR30055">
    <property type="entry name" value="HTH-TYPE TRANSCRIPTIONAL REGULATOR RUTR"/>
    <property type="match status" value="1"/>
</dbReference>
<dbReference type="Pfam" id="PF00440">
    <property type="entry name" value="TetR_N"/>
    <property type="match status" value="1"/>
</dbReference>
<evidence type="ECO:0000256" key="3">
    <source>
        <dbReference type="ARBA" id="ARBA00023163"/>
    </source>
</evidence>
<keyword evidence="3" id="KW-0804">Transcription</keyword>
<dbReference type="Gene3D" id="1.10.10.60">
    <property type="entry name" value="Homeodomain-like"/>
    <property type="match status" value="1"/>
</dbReference>
<dbReference type="InterPro" id="IPR050109">
    <property type="entry name" value="HTH-type_TetR-like_transc_reg"/>
</dbReference>
<dbReference type="PROSITE" id="PS50977">
    <property type="entry name" value="HTH_TETR_2"/>
    <property type="match status" value="1"/>
</dbReference>
<evidence type="ECO:0000313" key="7">
    <source>
        <dbReference type="Proteomes" id="UP001596058"/>
    </source>
</evidence>
<dbReference type="Gene3D" id="1.10.357.10">
    <property type="entry name" value="Tetracycline Repressor, domain 2"/>
    <property type="match status" value="1"/>
</dbReference>
<dbReference type="EMBL" id="JBHSPA010000031">
    <property type="protein sequence ID" value="MFC5827704.1"/>
    <property type="molecule type" value="Genomic_DNA"/>
</dbReference>
<dbReference type="Pfam" id="PF16859">
    <property type="entry name" value="TetR_C_11"/>
    <property type="match status" value="1"/>
</dbReference>
<dbReference type="InterPro" id="IPR036271">
    <property type="entry name" value="Tet_transcr_reg_TetR-rel_C_sf"/>
</dbReference>
<evidence type="ECO:0000313" key="6">
    <source>
        <dbReference type="EMBL" id="MFC5827704.1"/>
    </source>
</evidence>
<evidence type="ECO:0000259" key="5">
    <source>
        <dbReference type="PROSITE" id="PS50977"/>
    </source>
</evidence>
<dbReference type="InterPro" id="IPR009057">
    <property type="entry name" value="Homeodomain-like_sf"/>
</dbReference>
<comment type="caution">
    <text evidence="6">The sequence shown here is derived from an EMBL/GenBank/DDBJ whole genome shotgun (WGS) entry which is preliminary data.</text>
</comment>
<sequence length="186" mass="20582">MQPARRPGGRTARVRAQVHAAVLELLKEETWDDLSIPLVAERSGVHQATIYRRWGSLSALVDDMVTDWLTTDSPIPDTGTLRGDLRGYAAKIAEDLASPMGVLYVRAAMVGSKGPEGETYLMERAVHLNAMFERAAARGERPPSLLELLEVVIAPLYYHLIFFNRPVGVEHAHMLVDRLLSLPGET</sequence>
<dbReference type="InterPro" id="IPR011075">
    <property type="entry name" value="TetR_C"/>
</dbReference>
<name>A0ABW1CPN2_9ACTN</name>
<protein>
    <submittedName>
        <fullName evidence="6">TetR/AcrR family transcriptional regulator</fullName>
    </submittedName>
</protein>
<proteinExistence type="predicted"/>
<dbReference type="Proteomes" id="UP001596058">
    <property type="component" value="Unassembled WGS sequence"/>
</dbReference>
<feature type="DNA-binding region" description="H-T-H motif" evidence="4">
    <location>
        <begin position="35"/>
        <end position="54"/>
    </location>
</feature>
<dbReference type="SUPFAM" id="SSF46689">
    <property type="entry name" value="Homeodomain-like"/>
    <property type="match status" value="1"/>
</dbReference>
<organism evidence="6 7">
    <name type="scientific">Nonomuraea insulae</name>
    <dbReference type="NCBI Taxonomy" id="1616787"/>
    <lineage>
        <taxon>Bacteria</taxon>
        <taxon>Bacillati</taxon>
        <taxon>Actinomycetota</taxon>
        <taxon>Actinomycetes</taxon>
        <taxon>Streptosporangiales</taxon>
        <taxon>Streptosporangiaceae</taxon>
        <taxon>Nonomuraea</taxon>
    </lineage>
</organism>
<dbReference type="PANTHER" id="PTHR30055:SF148">
    <property type="entry name" value="TETR-FAMILY TRANSCRIPTIONAL REGULATOR"/>
    <property type="match status" value="1"/>
</dbReference>
<evidence type="ECO:0000256" key="1">
    <source>
        <dbReference type="ARBA" id="ARBA00023015"/>
    </source>
</evidence>
<reference evidence="7" key="1">
    <citation type="journal article" date="2019" name="Int. J. Syst. Evol. Microbiol.">
        <title>The Global Catalogue of Microorganisms (GCM) 10K type strain sequencing project: providing services to taxonomists for standard genome sequencing and annotation.</title>
        <authorList>
            <consortium name="The Broad Institute Genomics Platform"/>
            <consortium name="The Broad Institute Genome Sequencing Center for Infectious Disease"/>
            <person name="Wu L."/>
            <person name="Ma J."/>
        </authorList>
    </citation>
    <scope>NUCLEOTIDE SEQUENCE [LARGE SCALE GENOMIC DNA]</scope>
    <source>
        <strain evidence="7">CCUG 53903</strain>
    </source>
</reference>
<accession>A0ABW1CPN2</accession>
<dbReference type="InterPro" id="IPR001647">
    <property type="entry name" value="HTH_TetR"/>
</dbReference>
<evidence type="ECO:0000256" key="4">
    <source>
        <dbReference type="PROSITE-ProRule" id="PRU00335"/>
    </source>
</evidence>
<keyword evidence="1" id="KW-0805">Transcription regulation</keyword>
<dbReference type="SUPFAM" id="SSF48498">
    <property type="entry name" value="Tetracyclin repressor-like, C-terminal domain"/>
    <property type="match status" value="1"/>
</dbReference>
<keyword evidence="2 4" id="KW-0238">DNA-binding</keyword>
<keyword evidence="7" id="KW-1185">Reference proteome</keyword>